<keyword evidence="6" id="KW-0175">Coiled coil</keyword>
<dbReference type="InterPro" id="IPR027094">
    <property type="entry name" value="Mitofusin_fam"/>
</dbReference>
<feature type="coiled-coil region" evidence="6">
    <location>
        <begin position="534"/>
        <end position="561"/>
    </location>
</feature>
<evidence type="ECO:0000256" key="3">
    <source>
        <dbReference type="ARBA" id="ARBA00022801"/>
    </source>
</evidence>
<evidence type="ECO:0000259" key="7">
    <source>
        <dbReference type="Pfam" id="PF00350"/>
    </source>
</evidence>
<proteinExistence type="predicted"/>
<keyword evidence="5" id="KW-0472">Membrane</keyword>
<comment type="subcellular location">
    <subcellularLocation>
        <location evidence="1">Membrane</location>
    </subcellularLocation>
</comment>
<evidence type="ECO:0000313" key="9">
    <source>
        <dbReference type="Proteomes" id="UP000658390"/>
    </source>
</evidence>
<sequence>MNTILIKHNPFTVDTSFLINDQPPAEGCKLSSYKESRLQVWVETLFDELDYLFNGDNRYAITFHGVESDYLDIVEAAGIARDKGMQIELTWAPTQETENRLLQIRQLMDEARQHPQFERFINSNDEISRSFEEAFNRDFDVYVVATMSSGKSTLINAMLGRDLLPAANEATTATIARITDNTTTGSSFTARRLTDKEIIVDSDDDVSLDTLKAWNAQPDTFRIDLEGNIQAFESRDSVRLVLTDTPGPNNSQDAEHQRTTMGFIQDSTRNPLILYVLNAGQLATCDDRNLLGLVAESMCKGGKQSKDRFIFVINKVDDYDPEKEDLPGMLNRVSTYLSKNGIKNPLVYPISAELARLIRKPQDTHTAKERSRYKGMADFFTEEASMNLLQYMPVTSRVKQALHAKRLSPLLQSSGLPAVETMIDEYIDKYNFPHRLKRAYDAMSKAIEVGLNEAELIEQLQVDERALRHTNEEIEALTQRQQKGFDTAAYKDKVTREGKALPEATEVELKELERSIDQFLKNQALAFGHGQTTVSAAKGKIEDLEKELHFQHNKLINAYENVFVSSQNAIRQDLEQEYKRYILDLFNGTEHMHLPILEGIKKTVGDISFNLGVKGNEIKQRDIVIGSYEVSDSTWYNPFSWGSTRTVKQYATEDYVNLGELWKERATIVETQLSRLVDSARDHIETGKNRLIDQFLAFMNQEFDTRFNELMTSLQEKMQDKHARELAIEQAKHLHAWISAFKAKLDNTLAV</sequence>
<organism evidence="8 9">
    <name type="scientific">Pseudomonas psychrophila</name>
    <dbReference type="NCBI Taxonomy" id="122355"/>
    <lineage>
        <taxon>Bacteria</taxon>
        <taxon>Pseudomonadati</taxon>
        <taxon>Pseudomonadota</taxon>
        <taxon>Gammaproteobacteria</taxon>
        <taxon>Pseudomonadales</taxon>
        <taxon>Pseudomonadaceae</taxon>
        <taxon>Pseudomonas</taxon>
    </lineage>
</organism>
<gene>
    <name evidence="8" type="ORF">JFT45_16355</name>
</gene>
<evidence type="ECO:0000256" key="6">
    <source>
        <dbReference type="SAM" id="Coils"/>
    </source>
</evidence>
<keyword evidence="3" id="KW-0378">Hydrolase</keyword>
<evidence type="ECO:0000256" key="4">
    <source>
        <dbReference type="ARBA" id="ARBA00023134"/>
    </source>
</evidence>
<comment type="caution">
    <text evidence="8">The sequence shown here is derived from an EMBL/GenBank/DDBJ whole genome shotgun (WGS) entry which is preliminary data.</text>
</comment>
<dbReference type="InterPro" id="IPR045063">
    <property type="entry name" value="Dynamin_N"/>
</dbReference>
<dbReference type="AlphaFoldDB" id="A0A8I1FP50"/>
<feature type="domain" description="Dynamin N-terminal" evidence="7">
    <location>
        <begin position="141"/>
        <end position="315"/>
    </location>
</feature>
<dbReference type="InterPro" id="IPR027417">
    <property type="entry name" value="P-loop_NTPase"/>
</dbReference>
<dbReference type="GO" id="GO:0016020">
    <property type="term" value="C:membrane"/>
    <property type="evidence" value="ECO:0007669"/>
    <property type="project" value="UniProtKB-SubCell"/>
</dbReference>
<evidence type="ECO:0000313" key="8">
    <source>
        <dbReference type="EMBL" id="MBJ2258082.1"/>
    </source>
</evidence>
<reference evidence="8" key="1">
    <citation type="submission" date="2020-12" db="EMBL/GenBank/DDBJ databases">
        <title>Antibiotic resistance and phylogeny of Pseudomonas spp. isolated over three decades from chicken meat in the Norwegian food chain.</title>
        <authorList>
            <person name="Moen B."/>
        </authorList>
    </citation>
    <scope>NUCLEOTIDE SEQUENCE</scope>
    <source>
        <strain evidence="8">MF6762</strain>
    </source>
</reference>
<evidence type="ECO:0000256" key="1">
    <source>
        <dbReference type="ARBA" id="ARBA00004370"/>
    </source>
</evidence>
<dbReference type="EMBL" id="JAEKCZ010000014">
    <property type="protein sequence ID" value="MBJ2258082.1"/>
    <property type="molecule type" value="Genomic_DNA"/>
</dbReference>
<dbReference type="Proteomes" id="UP000658390">
    <property type="component" value="Unassembled WGS sequence"/>
</dbReference>
<dbReference type="SUPFAM" id="SSF52540">
    <property type="entry name" value="P-loop containing nucleoside triphosphate hydrolases"/>
    <property type="match status" value="1"/>
</dbReference>
<evidence type="ECO:0000256" key="5">
    <source>
        <dbReference type="ARBA" id="ARBA00023136"/>
    </source>
</evidence>
<dbReference type="GO" id="GO:0005525">
    <property type="term" value="F:GTP binding"/>
    <property type="evidence" value="ECO:0007669"/>
    <property type="project" value="UniProtKB-KW"/>
</dbReference>
<dbReference type="Pfam" id="PF00350">
    <property type="entry name" value="Dynamin_N"/>
    <property type="match status" value="1"/>
</dbReference>
<accession>A0A8I1FP50</accession>
<dbReference type="PANTHER" id="PTHR10465">
    <property type="entry name" value="TRANSMEMBRANE GTPASE FZO1"/>
    <property type="match status" value="1"/>
</dbReference>
<name>A0A8I1FP50_9PSED</name>
<keyword evidence="4" id="KW-0342">GTP-binding</keyword>
<protein>
    <submittedName>
        <fullName evidence="8">Dynamin family protein</fullName>
    </submittedName>
</protein>
<dbReference type="GO" id="GO:0008053">
    <property type="term" value="P:mitochondrial fusion"/>
    <property type="evidence" value="ECO:0007669"/>
    <property type="project" value="TreeGrafter"/>
</dbReference>
<dbReference type="Gene3D" id="3.40.50.300">
    <property type="entry name" value="P-loop containing nucleotide triphosphate hydrolases"/>
    <property type="match status" value="1"/>
</dbReference>
<evidence type="ECO:0000256" key="2">
    <source>
        <dbReference type="ARBA" id="ARBA00022741"/>
    </source>
</evidence>
<keyword evidence="2" id="KW-0547">Nucleotide-binding</keyword>
<dbReference type="PANTHER" id="PTHR10465:SF0">
    <property type="entry name" value="SARCALUMENIN"/>
    <property type="match status" value="1"/>
</dbReference>
<dbReference type="GO" id="GO:0003924">
    <property type="term" value="F:GTPase activity"/>
    <property type="evidence" value="ECO:0007669"/>
    <property type="project" value="InterPro"/>
</dbReference>